<dbReference type="PANTHER" id="PTHR16026:SF0">
    <property type="entry name" value="CARTILAGE ACIDIC PROTEIN 1"/>
    <property type="match status" value="1"/>
</dbReference>
<dbReference type="SUPFAM" id="SSF69318">
    <property type="entry name" value="Integrin alpha N-terminal domain"/>
    <property type="match status" value="1"/>
</dbReference>
<dbReference type="PANTHER" id="PTHR16026">
    <property type="entry name" value="CARTILAGE ACIDIC PROTEIN 1"/>
    <property type="match status" value="1"/>
</dbReference>
<feature type="signal peptide" evidence="2">
    <location>
        <begin position="1"/>
        <end position="19"/>
    </location>
</feature>
<organism evidence="4 5">
    <name type="scientific">Sedimentitalea todarodis</name>
    <dbReference type="NCBI Taxonomy" id="1631240"/>
    <lineage>
        <taxon>Bacteria</taxon>
        <taxon>Pseudomonadati</taxon>
        <taxon>Pseudomonadota</taxon>
        <taxon>Alphaproteobacteria</taxon>
        <taxon>Rhodobacterales</taxon>
        <taxon>Paracoccaceae</taxon>
        <taxon>Sedimentitalea</taxon>
    </lineage>
</organism>
<accession>A0ABU3VFW5</accession>
<feature type="domain" description="ASPIC/UnbV" evidence="3">
    <location>
        <begin position="435"/>
        <end position="497"/>
    </location>
</feature>
<dbReference type="InterPro" id="IPR011519">
    <property type="entry name" value="UnbV_ASPIC"/>
</dbReference>
<dbReference type="Proteomes" id="UP001255416">
    <property type="component" value="Unassembled WGS sequence"/>
</dbReference>
<evidence type="ECO:0000256" key="2">
    <source>
        <dbReference type="SAM" id="SignalP"/>
    </source>
</evidence>
<dbReference type="Pfam" id="PF07593">
    <property type="entry name" value="UnbV_ASPIC"/>
    <property type="match status" value="1"/>
</dbReference>
<evidence type="ECO:0000259" key="3">
    <source>
        <dbReference type="Pfam" id="PF07593"/>
    </source>
</evidence>
<keyword evidence="1 2" id="KW-0732">Signal</keyword>
<evidence type="ECO:0000313" key="4">
    <source>
        <dbReference type="EMBL" id="MDU9005077.1"/>
    </source>
</evidence>
<dbReference type="InterPro" id="IPR028994">
    <property type="entry name" value="Integrin_alpha_N"/>
</dbReference>
<dbReference type="InterPro" id="IPR027039">
    <property type="entry name" value="Crtac1"/>
</dbReference>
<name>A0ABU3VFW5_9RHOB</name>
<comment type="caution">
    <text evidence="4">The sequence shown here is derived from an EMBL/GenBank/DDBJ whole genome shotgun (WGS) entry which is preliminary data.</text>
</comment>
<evidence type="ECO:0000313" key="5">
    <source>
        <dbReference type="Proteomes" id="UP001255416"/>
    </source>
</evidence>
<dbReference type="InterPro" id="IPR013517">
    <property type="entry name" value="FG-GAP"/>
</dbReference>
<reference evidence="5" key="1">
    <citation type="submission" date="2023-05" db="EMBL/GenBank/DDBJ databases">
        <title>Sedimentitalea sp. nov. JM2-8.</title>
        <authorList>
            <person name="Huang J."/>
        </authorList>
    </citation>
    <scope>NUCLEOTIDE SEQUENCE [LARGE SCALE GENOMIC DNA]</scope>
    <source>
        <strain evidence="5">KHS03</strain>
    </source>
</reference>
<keyword evidence="5" id="KW-1185">Reference proteome</keyword>
<dbReference type="EMBL" id="JASMWN010000011">
    <property type="protein sequence ID" value="MDU9005077.1"/>
    <property type="molecule type" value="Genomic_DNA"/>
</dbReference>
<sequence length="505" mass="54202">MRREIALLLMALAALPATADPRYQTVDVPMHIYSGGWEHYVGGGLAAFDCNGDGLPELFAAGGSAPATLLVNRSPPGGTIRFLAETPQSLRLNSVTGAYPLDIDSDGTLDLVILRAGENLLMKGGSDCAFSPFQSLGFVSADRWTTAFSATWEAGRSLPTLAFGNYVDRSDPDGPFRACDVAMLYRPDGSAYAAPLALSPGHCPLSMLFSDWGRTGRADLRISNDRHYYVDDGEEQMWAMEDLPRLYDAADGWKAHKLWGMGIASRDLTGDGLPEVFLTSMGDQRLQLPAGNGRPEYTDAPYALGTTAHRPYMGDDGRPSTGWHVAFGDVQNDGCDDIFITKGNVEQMPDSAMEDPNNLLIQNAERTFTEMGAESGVASLHRGRGAAMVDLNADGLLDIAVVNRRAPLEVWQNITPEPGNAISVSVRQPAPNVNAVGAWIEVRADGVIQSREITVGGGHAGGSAGPEHFGLGPAEMAELRVIWPDGTMSPWVERPANVYATHAER</sequence>
<evidence type="ECO:0000256" key="1">
    <source>
        <dbReference type="ARBA" id="ARBA00022729"/>
    </source>
</evidence>
<dbReference type="Pfam" id="PF13517">
    <property type="entry name" value="FG-GAP_3"/>
    <property type="match status" value="2"/>
</dbReference>
<dbReference type="Gene3D" id="2.130.10.130">
    <property type="entry name" value="Integrin alpha, N-terminal"/>
    <property type="match status" value="1"/>
</dbReference>
<protein>
    <submittedName>
        <fullName evidence="4">CRTAC1 family protein</fullName>
    </submittedName>
</protein>
<proteinExistence type="predicted"/>
<gene>
    <name evidence="4" type="ORF">QO231_14605</name>
</gene>
<dbReference type="RefSeq" id="WP_316777786.1">
    <property type="nucleotide sequence ID" value="NZ_JASMWN010000011.1"/>
</dbReference>
<feature type="chain" id="PRO_5045961299" evidence="2">
    <location>
        <begin position="20"/>
        <end position="505"/>
    </location>
</feature>